<organism evidence="3 4">
    <name type="scientific">Corynebacterium tapiri</name>
    <dbReference type="NCBI Taxonomy" id="1448266"/>
    <lineage>
        <taxon>Bacteria</taxon>
        <taxon>Bacillati</taxon>
        <taxon>Actinomycetota</taxon>
        <taxon>Actinomycetes</taxon>
        <taxon>Mycobacteriales</taxon>
        <taxon>Corynebacteriaceae</taxon>
        <taxon>Corynebacterium</taxon>
    </lineage>
</organism>
<dbReference type="Proteomes" id="UP000312032">
    <property type="component" value="Unassembled WGS sequence"/>
</dbReference>
<keyword evidence="3" id="KW-0255">Endonuclease</keyword>
<evidence type="ECO:0000259" key="2">
    <source>
        <dbReference type="SMART" id="SM00507"/>
    </source>
</evidence>
<reference evidence="3 4" key="1">
    <citation type="submission" date="2019-06" db="EMBL/GenBank/DDBJ databases">
        <authorList>
            <person name="Li J."/>
        </authorList>
    </citation>
    <scope>NUCLEOTIDE SEQUENCE [LARGE SCALE GENOMIC DNA]</scope>
    <source>
        <strain evidence="3 4">LMG 28165</strain>
    </source>
</reference>
<keyword evidence="4" id="KW-1185">Reference proteome</keyword>
<evidence type="ECO:0000313" key="3">
    <source>
        <dbReference type="EMBL" id="TNM00479.1"/>
    </source>
</evidence>
<name>A0A5C4U6S6_9CORY</name>
<dbReference type="GO" id="GO:0003676">
    <property type="term" value="F:nucleic acid binding"/>
    <property type="evidence" value="ECO:0007669"/>
    <property type="project" value="InterPro"/>
</dbReference>
<dbReference type="SMART" id="SM00507">
    <property type="entry name" value="HNHc"/>
    <property type="match status" value="1"/>
</dbReference>
<gene>
    <name evidence="3" type="ORF">FHE74_00585</name>
</gene>
<dbReference type="InterPro" id="IPR003615">
    <property type="entry name" value="HNH_nuc"/>
</dbReference>
<comment type="caution">
    <text evidence="3">The sequence shown here is derived from an EMBL/GenBank/DDBJ whole genome shotgun (WGS) entry which is preliminary data.</text>
</comment>
<dbReference type="CDD" id="cd00085">
    <property type="entry name" value="HNHc"/>
    <property type="match status" value="1"/>
</dbReference>
<keyword evidence="3" id="KW-0378">Hydrolase</keyword>
<dbReference type="InterPro" id="IPR002711">
    <property type="entry name" value="HNH"/>
</dbReference>
<accession>A0A5C4U6S6</accession>
<dbReference type="AlphaFoldDB" id="A0A5C4U6S6"/>
<evidence type="ECO:0000256" key="1">
    <source>
        <dbReference type="ARBA" id="ARBA00023450"/>
    </source>
</evidence>
<dbReference type="RefSeq" id="WP_139464477.1">
    <property type="nucleotide sequence ID" value="NZ_VDHJ01000001.1"/>
</dbReference>
<dbReference type="Pfam" id="PF01844">
    <property type="entry name" value="HNH"/>
    <property type="match status" value="1"/>
</dbReference>
<dbReference type="GO" id="GO:0008270">
    <property type="term" value="F:zinc ion binding"/>
    <property type="evidence" value="ECO:0007669"/>
    <property type="project" value="InterPro"/>
</dbReference>
<sequence length="381" mass="41426">MNPIDALKALASGGIELLEAIADAQLSRVDLVALGQPSSIAGKWLALTDIYVGKTRAIKKQRACREAARSAGMSIAGLMVVERNVGKLLDGDTWALRQELCSLTGTVDDIAREAADIVRRRNEQVPNADEHTRKKRALKGGKNTDASGLRHITISLPERTMANIHANLLATAQKLRKASPTLTYEQAMADAFVHHMSSTPTNGERPVTPLVVISLGEWAKLHNHAGSESYFALSDGTMMTGAQLVKQLMADHHLVGIWDPVDGPVNLYRSRRLANDKQRTLLRGSSILCDWPGCTTPADECQPHHLTAYSQGGETNLNNLVMLCPTHNGRNDDNPQAPPRHGRMVKGDAGAIVHIPPDGRPPEINRHPIRRMTARALALDS</sequence>
<proteinExistence type="inferred from homology"/>
<evidence type="ECO:0000313" key="4">
    <source>
        <dbReference type="Proteomes" id="UP000312032"/>
    </source>
</evidence>
<dbReference type="OrthoDB" id="4412276at2"/>
<feature type="domain" description="HNH nuclease" evidence="2">
    <location>
        <begin position="277"/>
        <end position="329"/>
    </location>
</feature>
<dbReference type="Pfam" id="PF02720">
    <property type="entry name" value="DUF222"/>
    <property type="match status" value="1"/>
</dbReference>
<dbReference type="GO" id="GO:0004519">
    <property type="term" value="F:endonuclease activity"/>
    <property type="evidence" value="ECO:0007669"/>
    <property type="project" value="UniProtKB-KW"/>
</dbReference>
<dbReference type="Gene3D" id="1.10.30.50">
    <property type="match status" value="1"/>
</dbReference>
<dbReference type="EMBL" id="VDHJ01000001">
    <property type="protein sequence ID" value="TNM00479.1"/>
    <property type="molecule type" value="Genomic_DNA"/>
</dbReference>
<comment type="similarity">
    <text evidence="1">Belongs to the Rv1128c/1148c/1588c/1702c/1945/3466 family.</text>
</comment>
<dbReference type="InterPro" id="IPR003870">
    <property type="entry name" value="DUF222"/>
</dbReference>
<keyword evidence="3" id="KW-0540">Nuclease</keyword>
<protein>
    <submittedName>
        <fullName evidence="3">HNH endonuclease</fullName>
    </submittedName>
</protein>